<protein>
    <submittedName>
        <fullName evidence="2">Uncharacterized protein</fullName>
    </submittedName>
</protein>
<gene>
    <name evidence="2" type="ORF">DSAG12_03652</name>
</gene>
<feature type="coiled-coil region" evidence="1">
    <location>
        <begin position="46"/>
        <end position="73"/>
    </location>
</feature>
<dbReference type="RefSeq" id="WP_147664699.1">
    <property type="nucleotide sequence ID" value="NZ_CP042905.2"/>
</dbReference>
<dbReference type="AlphaFoldDB" id="A0A5B9DFA1"/>
<accession>A0A5B9DFA1</accession>
<keyword evidence="3" id="KW-1185">Reference proteome</keyword>
<name>A0A5B9DFA1_9ARCH</name>
<sequence length="86" mass="9994">MNPKSTAEKVEFAKQLVKLGLPYREIQEELKRNFGTGMSNTTLQKIGAQETEIAELKIRLAQTTNELELYKRLYYEIVEAMKDKIK</sequence>
<proteinExistence type="predicted"/>
<dbReference type="KEGG" id="psyt:DSAG12_03652"/>
<reference evidence="2 3" key="1">
    <citation type="journal article" date="2020" name="Nature">
        <title>Isolation of an archaeon at the prokaryote-eukaryote interface.</title>
        <authorList>
            <person name="Imachi H."/>
            <person name="Nobu M.K."/>
            <person name="Nakahara N."/>
            <person name="Morono Y."/>
            <person name="Ogawara M."/>
            <person name="Takaki Y."/>
            <person name="Takano Y."/>
            <person name="Uematsu K."/>
            <person name="Ikuta T."/>
            <person name="Ito M."/>
            <person name="Matsui Y."/>
            <person name="Miyazaki M."/>
            <person name="Murata K."/>
            <person name="Saito Y."/>
            <person name="Sakai S."/>
            <person name="Song C."/>
            <person name="Tasumi E."/>
            <person name="Yamanaka Y."/>
            <person name="Yamaguchi T."/>
            <person name="Kamagata Y."/>
            <person name="Tamaki H."/>
            <person name="Takai K."/>
        </authorList>
    </citation>
    <scope>NUCLEOTIDE SEQUENCE [LARGE SCALE GENOMIC DNA]</scope>
    <source>
        <strain evidence="2 3">MK-D1</strain>
    </source>
</reference>
<reference evidence="2 3" key="2">
    <citation type="journal article" date="2024" name="Int. J. Syst. Evol. Microbiol.">
        <title>Promethearchaeum syntrophicum gen. nov., sp. nov., an anaerobic, obligately syntrophic archaeon, the first isolate of the lineage 'Asgard' archaea, and proposal of the new archaeal phylum Promethearchaeota phyl. nov. and kingdom Promethearchaeati regn. nov.</title>
        <authorList>
            <person name="Imachi H."/>
            <person name="Nobu M.K."/>
            <person name="Kato S."/>
            <person name="Takaki Y."/>
            <person name="Miyazaki M."/>
            <person name="Miyata M."/>
            <person name="Ogawara M."/>
            <person name="Saito Y."/>
            <person name="Sakai S."/>
            <person name="Tahara Y.O."/>
            <person name="Takano Y."/>
            <person name="Tasumi E."/>
            <person name="Uematsu K."/>
            <person name="Yoshimura T."/>
            <person name="Itoh T."/>
            <person name="Ohkuma M."/>
            <person name="Takai K."/>
        </authorList>
    </citation>
    <scope>NUCLEOTIDE SEQUENCE [LARGE SCALE GENOMIC DNA]</scope>
    <source>
        <strain evidence="2 3">MK-D1</strain>
    </source>
</reference>
<evidence type="ECO:0000313" key="3">
    <source>
        <dbReference type="Proteomes" id="UP000321408"/>
    </source>
</evidence>
<keyword evidence="1" id="KW-0175">Coiled coil</keyword>
<dbReference type="EMBL" id="CP042905">
    <property type="protein sequence ID" value="QEE17814.1"/>
    <property type="molecule type" value="Genomic_DNA"/>
</dbReference>
<organism evidence="2 3">
    <name type="scientific">Promethearchaeum syntrophicum</name>
    <dbReference type="NCBI Taxonomy" id="2594042"/>
    <lineage>
        <taxon>Archaea</taxon>
        <taxon>Promethearchaeati</taxon>
        <taxon>Promethearchaeota</taxon>
        <taxon>Promethearchaeia</taxon>
        <taxon>Promethearchaeales</taxon>
        <taxon>Promethearchaeaceae</taxon>
        <taxon>Promethearchaeum</taxon>
    </lineage>
</organism>
<evidence type="ECO:0000313" key="2">
    <source>
        <dbReference type="EMBL" id="QEE17814.1"/>
    </source>
</evidence>
<evidence type="ECO:0000256" key="1">
    <source>
        <dbReference type="SAM" id="Coils"/>
    </source>
</evidence>
<dbReference type="Proteomes" id="UP000321408">
    <property type="component" value="Chromosome"/>
</dbReference>
<dbReference type="GeneID" id="41331620"/>